<comment type="caution">
    <text evidence="3">The sequence shown here is derived from an EMBL/GenBank/DDBJ whole genome shotgun (WGS) entry which is preliminary data.</text>
</comment>
<dbReference type="Gene3D" id="3.40.50.300">
    <property type="entry name" value="P-loop containing nucleotide triphosphate hydrolases"/>
    <property type="match status" value="2"/>
</dbReference>
<evidence type="ECO:0000313" key="3">
    <source>
        <dbReference type="EMBL" id="TXD35853.1"/>
    </source>
</evidence>
<dbReference type="InterPro" id="IPR011528">
    <property type="entry name" value="NERD"/>
</dbReference>
<dbReference type="EMBL" id="VOSM01000007">
    <property type="protein sequence ID" value="TXD35853.1"/>
    <property type="molecule type" value="Genomic_DNA"/>
</dbReference>
<dbReference type="GO" id="GO:0000725">
    <property type="term" value="P:recombinational repair"/>
    <property type="evidence" value="ECO:0007669"/>
    <property type="project" value="TreeGrafter"/>
</dbReference>
<dbReference type="PANTHER" id="PTHR11070:SF45">
    <property type="entry name" value="DNA 3'-5' HELICASE"/>
    <property type="match status" value="1"/>
</dbReference>
<name>A0A5C6X274_9DELT</name>
<dbReference type="GO" id="GO:0043138">
    <property type="term" value="F:3'-5' DNA helicase activity"/>
    <property type="evidence" value="ECO:0007669"/>
    <property type="project" value="TreeGrafter"/>
</dbReference>
<dbReference type="Proteomes" id="UP000321412">
    <property type="component" value="Unassembled WGS sequence"/>
</dbReference>
<dbReference type="GO" id="GO:0005829">
    <property type="term" value="C:cytosol"/>
    <property type="evidence" value="ECO:0007669"/>
    <property type="project" value="TreeGrafter"/>
</dbReference>
<dbReference type="AlphaFoldDB" id="A0A5C6X274"/>
<sequence>MAVMIPAHPPKVHLERHAERELWERFRDKLSDDFRVYHSLPYLRQNGAQGEIDFLVVHRELGMLVVECKGKGVERANGQWYRMLKEGGRERLDKSPAEQARGQVEHIVKGLGDPMRRAIGNDRTSHFPFLYGWAVAFPFGPGPNKKTLDFPPEVLLLSRDLTGDLEGALARIMAFHGAKLPVRIPPLSQPHFEAACAVISPDVEVPFETRAASLDRERESLVELSEHQQSVVRGLMANPRVRVQGGAGTGKTLLALHAAREMARRGKRVLLTCFNIGLAEHLAECIEKRGEGFEGSIEVTHFHGLCERASALLGKPFGPPRGAAREEIVDFWMHRSAAILLDAIVEGHEEVRGWDAIIVDEGQDFGEDWWAVLDESLADPKQGHRWIFYDERQTIFGRPSCVPEDGMIFGLSENFRTTHAICDDLNQLIDSPMYPHALAPVGEPTSIYPMWGPSKTQKKLGELLEQLTTRDGVALDQVVILSPHSPERSTPGAPGELGGVKLVYEIAERGQGVLFTTIQSFKGLEAEVVILVDVDVDNDWYSQELRYVAASRAMLRLYVFAKSSWPN</sequence>
<gene>
    <name evidence="3" type="ORF">FRC98_14360</name>
</gene>
<dbReference type="InterPro" id="IPR000212">
    <property type="entry name" value="DNA_helicase_UvrD/REP"/>
</dbReference>
<feature type="domain" description="UvrD-like helicase C-terminal" evidence="2">
    <location>
        <begin position="514"/>
        <end position="559"/>
    </location>
</feature>
<evidence type="ECO:0000259" key="2">
    <source>
        <dbReference type="Pfam" id="PF13538"/>
    </source>
</evidence>
<dbReference type="RefSeq" id="WP_146982131.1">
    <property type="nucleotide sequence ID" value="NZ_VOSM01000007.1"/>
</dbReference>
<dbReference type="GO" id="GO:0005524">
    <property type="term" value="F:ATP binding"/>
    <property type="evidence" value="ECO:0007669"/>
    <property type="project" value="InterPro"/>
</dbReference>
<dbReference type="Pfam" id="PF13538">
    <property type="entry name" value="UvrD_C_2"/>
    <property type="match status" value="1"/>
</dbReference>
<keyword evidence="4" id="KW-1185">Reference proteome</keyword>
<protein>
    <submittedName>
        <fullName evidence="3">AAA family ATPase</fullName>
    </submittedName>
</protein>
<accession>A0A5C6X274</accession>
<reference evidence="3 4" key="1">
    <citation type="submission" date="2019-08" db="EMBL/GenBank/DDBJ databases">
        <title>Bradymonadales sp. TMQ4.</title>
        <authorList>
            <person name="Liang Q."/>
        </authorList>
    </citation>
    <scope>NUCLEOTIDE SEQUENCE [LARGE SCALE GENOMIC DNA]</scope>
    <source>
        <strain evidence="3 4">TMQ4</strain>
    </source>
</reference>
<feature type="domain" description="NERD" evidence="1">
    <location>
        <begin position="17"/>
        <end position="111"/>
    </location>
</feature>
<dbReference type="SUPFAM" id="SSF52540">
    <property type="entry name" value="P-loop containing nucleoside triphosphate hydrolases"/>
    <property type="match status" value="1"/>
</dbReference>
<dbReference type="OrthoDB" id="5441773at2"/>
<organism evidence="3 4">
    <name type="scientific">Lujinxingia vulgaris</name>
    <dbReference type="NCBI Taxonomy" id="2600176"/>
    <lineage>
        <taxon>Bacteria</taxon>
        <taxon>Deltaproteobacteria</taxon>
        <taxon>Bradymonadales</taxon>
        <taxon>Lujinxingiaceae</taxon>
        <taxon>Lujinxingia</taxon>
    </lineage>
</organism>
<dbReference type="Pfam" id="PF08378">
    <property type="entry name" value="NERD"/>
    <property type="match status" value="1"/>
</dbReference>
<dbReference type="InterPro" id="IPR027785">
    <property type="entry name" value="UvrD-like_helicase_C"/>
</dbReference>
<evidence type="ECO:0000259" key="1">
    <source>
        <dbReference type="Pfam" id="PF08378"/>
    </source>
</evidence>
<evidence type="ECO:0000313" key="4">
    <source>
        <dbReference type="Proteomes" id="UP000321412"/>
    </source>
</evidence>
<dbReference type="PANTHER" id="PTHR11070">
    <property type="entry name" value="UVRD / RECB / PCRA DNA HELICASE FAMILY MEMBER"/>
    <property type="match status" value="1"/>
</dbReference>
<dbReference type="Pfam" id="PF13245">
    <property type="entry name" value="AAA_19"/>
    <property type="match status" value="1"/>
</dbReference>
<proteinExistence type="predicted"/>
<dbReference type="GO" id="GO:0003677">
    <property type="term" value="F:DNA binding"/>
    <property type="evidence" value="ECO:0007669"/>
    <property type="project" value="InterPro"/>
</dbReference>
<dbReference type="InterPro" id="IPR027417">
    <property type="entry name" value="P-loop_NTPase"/>
</dbReference>